<dbReference type="EMBL" id="JAUYVI010000002">
    <property type="protein sequence ID" value="MDQ7247138.1"/>
    <property type="molecule type" value="Genomic_DNA"/>
</dbReference>
<protein>
    <submittedName>
        <fullName evidence="2">DUF1013 domain-containing protein</fullName>
    </submittedName>
</protein>
<sequence length="215" mass="23723">MATPQLLMPKATAVWLVENTTLTFEQIGAFCNLHPLEVQGIADGEVAIGIVGLDPTTNGQLTKEEIERCEKDSAERLKMAKVAIPLPLTRSKGPRYTPVSKRQDKPDAVAWLVRHHPELTDAQISRLIGTTKQTIAAVRDRTHWNSPNLRPRDPVLLGLCTQTDLNNAILKARKAAGKPANLDPLPGVEPIVEEPMQEPKEKSRFDIGSFFPSKN</sequence>
<dbReference type="InterPro" id="IPR010421">
    <property type="entry name" value="TrcR"/>
</dbReference>
<gene>
    <name evidence="2" type="ORF">Q8A70_05655</name>
</gene>
<reference evidence="3" key="1">
    <citation type="submission" date="2023-08" db="EMBL/GenBank/DDBJ databases">
        <title>Rhodospirillaceae gen. nov., a novel taxon isolated from the Yangtze River Yuezi River estuary sludge.</title>
        <authorList>
            <person name="Ruan L."/>
        </authorList>
    </citation>
    <scope>NUCLEOTIDE SEQUENCE [LARGE SCALE GENOMIC DNA]</scope>
    <source>
        <strain evidence="3">R-7</strain>
    </source>
</reference>
<feature type="region of interest" description="Disordered" evidence="1">
    <location>
        <begin position="178"/>
        <end position="215"/>
    </location>
</feature>
<keyword evidence="3" id="KW-1185">Reference proteome</keyword>
<dbReference type="RefSeq" id="WP_379954542.1">
    <property type="nucleotide sequence ID" value="NZ_JAUYVI010000002.1"/>
</dbReference>
<dbReference type="Pfam" id="PF06242">
    <property type="entry name" value="TrcR"/>
    <property type="match status" value="1"/>
</dbReference>
<comment type="caution">
    <text evidence="2">The sequence shown here is derived from an EMBL/GenBank/DDBJ whole genome shotgun (WGS) entry which is preliminary data.</text>
</comment>
<dbReference type="Proteomes" id="UP001230156">
    <property type="component" value="Unassembled WGS sequence"/>
</dbReference>
<name>A0ABU0YKE7_9PROT</name>
<organism evidence="2 3">
    <name type="scientific">Dongia sedimenti</name>
    <dbReference type="NCBI Taxonomy" id="3064282"/>
    <lineage>
        <taxon>Bacteria</taxon>
        <taxon>Pseudomonadati</taxon>
        <taxon>Pseudomonadota</taxon>
        <taxon>Alphaproteobacteria</taxon>
        <taxon>Rhodospirillales</taxon>
        <taxon>Dongiaceae</taxon>
        <taxon>Dongia</taxon>
    </lineage>
</organism>
<proteinExistence type="predicted"/>
<evidence type="ECO:0000313" key="2">
    <source>
        <dbReference type="EMBL" id="MDQ7247138.1"/>
    </source>
</evidence>
<accession>A0ABU0YKE7</accession>
<evidence type="ECO:0000313" key="3">
    <source>
        <dbReference type="Proteomes" id="UP001230156"/>
    </source>
</evidence>
<evidence type="ECO:0000256" key="1">
    <source>
        <dbReference type="SAM" id="MobiDB-lite"/>
    </source>
</evidence>